<keyword evidence="5" id="KW-0812">Transmembrane</keyword>
<evidence type="ECO:0000256" key="4">
    <source>
        <dbReference type="ARBA" id="ARBA00022452"/>
    </source>
</evidence>
<dbReference type="PANTHER" id="PTHR30026:SF22">
    <property type="entry name" value="OUTER MEMBRANE EFFLUX PROTEIN"/>
    <property type="match status" value="1"/>
</dbReference>
<dbReference type="GeneID" id="96870672"/>
<keyword evidence="9" id="KW-1185">Reference proteome</keyword>
<dbReference type="InterPro" id="IPR010130">
    <property type="entry name" value="T1SS_OMP_TolC"/>
</dbReference>
<dbReference type="EMBL" id="CP094619">
    <property type="protein sequence ID" value="UQN35971.1"/>
    <property type="molecule type" value="Genomic_DNA"/>
</dbReference>
<comment type="subcellular location">
    <subcellularLocation>
        <location evidence="1">Cell outer membrane</location>
    </subcellularLocation>
</comment>
<evidence type="ECO:0000313" key="8">
    <source>
        <dbReference type="EMBL" id="UQN35971.1"/>
    </source>
</evidence>
<keyword evidence="4" id="KW-1134">Transmembrane beta strand</keyword>
<evidence type="ECO:0000256" key="3">
    <source>
        <dbReference type="ARBA" id="ARBA00022448"/>
    </source>
</evidence>
<proteinExistence type="inferred from homology"/>
<dbReference type="PANTHER" id="PTHR30026">
    <property type="entry name" value="OUTER MEMBRANE PROTEIN TOLC"/>
    <property type="match status" value="1"/>
</dbReference>
<organism evidence="8 9">
    <name type="scientific">Alcaligenes aquatilis</name>
    <dbReference type="NCBI Taxonomy" id="323284"/>
    <lineage>
        <taxon>Bacteria</taxon>
        <taxon>Pseudomonadati</taxon>
        <taxon>Pseudomonadota</taxon>
        <taxon>Betaproteobacteria</taxon>
        <taxon>Burkholderiales</taxon>
        <taxon>Alcaligenaceae</taxon>
        <taxon>Alcaligenes</taxon>
    </lineage>
</organism>
<evidence type="ECO:0000256" key="2">
    <source>
        <dbReference type="ARBA" id="ARBA00007613"/>
    </source>
</evidence>
<dbReference type="Pfam" id="PF02321">
    <property type="entry name" value="OEP"/>
    <property type="match status" value="2"/>
</dbReference>
<evidence type="ECO:0000313" key="9">
    <source>
        <dbReference type="Proteomes" id="UP000831759"/>
    </source>
</evidence>
<gene>
    <name evidence="8" type="ORF">MTR80_17015</name>
</gene>
<evidence type="ECO:0000256" key="7">
    <source>
        <dbReference type="ARBA" id="ARBA00023237"/>
    </source>
</evidence>
<dbReference type="Proteomes" id="UP000831759">
    <property type="component" value="Chromosome"/>
</dbReference>
<keyword evidence="6" id="KW-0472">Membrane</keyword>
<comment type="similarity">
    <text evidence="2">Belongs to the outer membrane factor (OMF) (TC 1.B.17) family.</text>
</comment>
<dbReference type="NCBIfam" id="TIGR01844">
    <property type="entry name" value="type_I_sec_TolC"/>
    <property type="match status" value="1"/>
</dbReference>
<protein>
    <submittedName>
        <fullName evidence="8">TolC family outer membrane protein</fullName>
    </submittedName>
</protein>
<evidence type="ECO:0000256" key="5">
    <source>
        <dbReference type="ARBA" id="ARBA00022692"/>
    </source>
</evidence>
<dbReference type="SUPFAM" id="SSF56954">
    <property type="entry name" value="Outer membrane efflux proteins (OEP)"/>
    <property type="match status" value="1"/>
</dbReference>
<sequence length="512" mass="56995">MRYNAEVMFSVVGAAQDLTEADVRGKKTLTVSSLLTALVLAQPVHAQENSLSFKDSIERAIMSNPELGARFQDFQSALEGQNVSRGALLPEVNAEGWVGREWRGSTSSASSVNWSRSGYSLQLRQLIFDGFSSINQVRQLGYEKLATYYDLLASVDSLALEAANAHIDVLRYREMEKLARENYNLHLNILKQIEERSSSGVGRGVDLEQAYGRQSLAQSNVMTEAGNLNDVLQRYRRIVGVAAPEVLQPAPSLSESLPTKTSDFLPSLRNSPSILAKQALYQAAEFGKHVAQGRMSPKLEFRAATGKDKNDPPGSSYRDAQNSNVQLVLSYNLFRGGADMARIRQTTAQQYAARDVRDYTCRNVQQDLSVAWNNVQRLRAQLPFLQQHELATSKVRVAYMQQFQIGQRSLLDLLDTENELFDARRALANATYDLQQAEYSWLMLSHRLVSAVGLAQPYSEQPDEAAKLDFPEEAFQACMAPVPDTSNLTPITVDYRDDMAPPVLREKTAGLN</sequence>
<reference evidence="8 9" key="1">
    <citation type="journal article" date="2022" name="Int. J. Syst. Evol. Microbiol.">
        <title>Characterization of Alcaligenes aquatilis as a novel member of heterotrophic nitrifier-aerobic denitrifier and its performance in treating piggery wastewater.</title>
        <authorList>
            <person name="Cao X."/>
            <person name="Zhao B."/>
            <person name="Wu Y."/>
            <person name="Huang J."/>
            <person name="Wang H."/>
            <person name="Sun X."/>
            <person name="Li S."/>
        </authorList>
    </citation>
    <scope>NUCLEOTIDE SEQUENCE [LARGE SCALE GENOMIC DNA]</scope>
    <source>
        <strain evidence="8 9">AS1</strain>
    </source>
</reference>
<dbReference type="RefSeq" id="WP_230019571.1">
    <property type="nucleotide sequence ID" value="NZ_CP022390.1"/>
</dbReference>
<keyword evidence="7" id="KW-0998">Cell outer membrane</keyword>
<evidence type="ECO:0000256" key="1">
    <source>
        <dbReference type="ARBA" id="ARBA00004442"/>
    </source>
</evidence>
<name>A0ABY4NIZ5_9BURK</name>
<dbReference type="InterPro" id="IPR003423">
    <property type="entry name" value="OMP_efflux"/>
</dbReference>
<keyword evidence="3" id="KW-0813">Transport</keyword>
<dbReference type="Gene3D" id="1.20.1600.10">
    <property type="entry name" value="Outer membrane efflux proteins (OEP)"/>
    <property type="match status" value="1"/>
</dbReference>
<dbReference type="InterPro" id="IPR051906">
    <property type="entry name" value="TolC-like"/>
</dbReference>
<evidence type="ECO:0000256" key="6">
    <source>
        <dbReference type="ARBA" id="ARBA00023136"/>
    </source>
</evidence>
<accession>A0ABY4NIZ5</accession>